<comment type="caution">
    <text evidence="1">The sequence shown here is derived from an EMBL/GenBank/DDBJ whole genome shotgun (WGS) entry which is preliminary data.</text>
</comment>
<accession>A0A813DTD1</accession>
<gene>
    <name evidence="1" type="ORF">PGLA1383_LOCUS7462</name>
</gene>
<name>A0A813DTD1_POLGL</name>
<evidence type="ECO:0000313" key="2">
    <source>
        <dbReference type="Proteomes" id="UP000654075"/>
    </source>
</evidence>
<organism evidence="1 2">
    <name type="scientific">Polarella glacialis</name>
    <name type="common">Dinoflagellate</name>
    <dbReference type="NCBI Taxonomy" id="89957"/>
    <lineage>
        <taxon>Eukaryota</taxon>
        <taxon>Sar</taxon>
        <taxon>Alveolata</taxon>
        <taxon>Dinophyceae</taxon>
        <taxon>Suessiales</taxon>
        <taxon>Suessiaceae</taxon>
        <taxon>Polarella</taxon>
    </lineage>
</organism>
<dbReference type="AlphaFoldDB" id="A0A813DTD1"/>
<sequence length="156" mass="17403">MAIWEDFMFQKVADHLDGTALQVLRIASSSLTPICTQGLIQMCIDDMLKYTDGDNEFAWRERSIHSLKRLSILAQRSDAEDVIEGIEEFASKLPGYSFKEHAAVSEALVAIAGERYNDRAAEAVEALRQWRMLRELLAGCTVDIQQISDALGAPRG</sequence>
<evidence type="ECO:0000313" key="1">
    <source>
        <dbReference type="EMBL" id="CAE8588672.1"/>
    </source>
</evidence>
<reference evidence="1" key="1">
    <citation type="submission" date="2021-02" db="EMBL/GenBank/DDBJ databases">
        <authorList>
            <person name="Dougan E. K."/>
            <person name="Rhodes N."/>
            <person name="Thang M."/>
            <person name="Chan C."/>
        </authorList>
    </citation>
    <scope>NUCLEOTIDE SEQUENCE</scope>
</reference>
<protein>
    <submittedName>
        <fullName evidence="1">Uncharacterized protein</fullName>
    </submittedName>
</protein>
<proteinExistence type="predicted"/>
<dbReference type="Proteomes" id="UP000654075">
    <property type="component" value="Unassembled WGS sequence"/>
</dbReference>
<dbReference type="EMBL" id="CAJNNV010003255">
    <property type="protein sequence ID" value="CAE8588672.1"/>
    <property type="molecule type" value="Genomic_DNA"/>
</dbReference>
<keyword evidence="2" id="KW-1185">Reference proteome</keyword>